<sequence>MPSYNSDPVIDEAKAPERDIFQCNLELPNSLALGTAKPSINPVRNAIESISIGNAIAGVDKVKAAIVKASIKPPSIKSLTIIIDTGPDDVSLGLGAVDSAETVSLVASLVSPGEAEEQTDELFLGRGIAESFRLLSWPHCVSEMAAETTVNPIAASSKLSTIFHQGWANTISVISVEYGGDAAKEDFQPGYRGFRQPLRTRQKLFLCSVITKSKKKVDLGVVRRCQHNSCIVDTE</sequence>
<reference evidence="2" key="1">
    <citation type="journal article" date="2011" name="Nat. Commun.">
        <title>Effector diversification within compartments of the Leptosphaeria maculans genome affected by Repeat-Induced Point mutations.</title>
        <authorList>
            <person name="Rouxel T."/>
            <person name="Grandaubert J."/>
            <person name="Hane J.K."/>
            <person name="Hoede C."/>
            <person name="van de Wouw A.P."/>
            <person name="Couloux A."/>
            <person name="Dominguez V."/>
            <person name="Anthouard V."/>
            <person name="Bally P."/>
            <person name="Bourras S."/>
            <person name="Cozijnsen A.J."/>
            <person name="Ciuffetti L.M."/>
            <person name="Degrave A."/>
            <person name="Dilmaghani A."/>
            <person name="Duret L."/>
            <person name="Fudal I."/>
            <person name="Goodwin S.B."/>
            <person name="Gout L."/>
            <person name="Glaser N."/>
            <person name="Linglin J."/>
            <person name="Kema G.H.J."/>
            <person name="Lapalu N."/>
            <person name="Lawrence C.B."/>
            <person name="May K."/>
            <person name="Meyer M."/>
            <person name="Ollivier B."/>
            <person name="Poulain J."/>
            <person name="Schoch C.L."/>
            <person name="Simon A."/>
            <person name="Spatafora J.W."/>
            <person name="Stachowiak A."/>
            <person name="Turgeon B.G."/>
            <person name="Tyler B.M."/>
            <person name="Vincent D."/>
            <person name="Weissenbach J."/>
            <person name="Amselem J."/>
            <person name="Quesneville H."/>
            <person name="Oliver R.P."/>
            <person name="Wincker P."/>
            <person name="Balesdent M.-H."/>
            <person name="Howlett B.J."/>
        </authorList>
    </citation>
    <scope>NUCLEOTIDE SEQUENCE [LARGE SCALE GENOMIC DNA]</scope>
    <source>
        <strain evidence="2">JN3 / isolate v23.1.3 / race Av1-4-5-6-7-8</strain>
    </source>
</reference>
<keyword evidence="2" id="KW-1185">Reference proteome</keyword>
<dbReference type="Proteomes" id="UP000002668">
    <property type="component" value="Genome"/>
</dbReference>
<dbReference type="AlphaFoldDB" id="E4ZRY8"/>
<organism evidence="2">
    <name type="scientific">Leptosphaeria maculans (strain JN3 / isolate v23.1.3 / race Av1-4-5-6-7-8)</name>
    <name type="common">Blackleg fungus</name>
    <name type="synonym">Phoma lingam</name>
    <dbReference type="NCBI Taxonomy" id="985895"/>
    <lineage>
        <taxon>Eukaryota</taxon>
        <taxon>Fungi</taxon>
        <taxon>Dikarya</taxon>
        <taxon>Ascomycota</taxon>
        <taxon>Pezizomycotina</taxon>
        <taxon>Dothideomycetes</taxon>
        <taxon>Pleosporomycetidae</taxon>
        <taxon>Pleosporales</taxon>
        <taxon>Pleosporineae</taxon>
        <taxon>Leptosphaeriaceae</taxon>
        <taxon>Plenodomus</taxon>
        <taxon>Plenodomus lingam/Leptosphaeria maculans species complex</taxon>
    </lineage>
</organism>
<gene>
    <name evidence="1" type="ORF">LEMA_P123200.1</name>
</gene>
<protein>
    <submittedName>
        <fullName evidence="1">Predicted protein</fullName>
    </submittedName>
</protein>
<dbReference type="EMBL" id="FP929120">
    <property type="protein sequence ID" value="CBX94168.1"/>
    <property type="molecule type" value="Genomic_DNA"/>
</dbReference>
<dbReference type="InParanoid" id="E4ZRY8"/>
<evidence type="ECO:0000313" key="1">
    <source>
        <dbReference type="EMBL" id="CBX94168.1"/>
    </source>
</evidence>
<accession>E4ZRY8</accession>
<name>E4ZRY8_LEPMJ</name>
<dbReference type="HOGENOM" id="CLU_1180410_0_0_1"/>
<dbReference type="VEuPathDB" id="FungiDB:LEMA_P123200.1"/>
<proteinExistence type="predicted"/>
<evidence type="ECO:0000313" key="2">
    <source>
        <dbReference type="Proteomes" id="UP000002668"/>
    </source>
</evidence>